<gene>
    <name evidence="3" type="ORF">GCM10023205_74040</name>
</gene>
<accession>A0ABP9I8Y3</accession>
<keyword evidence="1" id="KW-0479">Metal-binding</keyword>
<keyword evidence="4" id="KW-1185">Reference proteome</keyword>
<proteinExistence type="predicted"/>
<evidence type="ECO:0000313" key="4">
    <source>
        <dbReference type="Proteomes" id="UP001500466"/>
    </source>
</evidence>
<dbReference type="Gene3D" id="1.50.10.20">
    <property type="match status" value="1"/>
</dbReference>
<dbReference type="SUPFAM" id="SSF48239">
    <property type="entry name" value="Terpenoid cyclases/Protein prenyltransferases"/>
    <property type="match status" value="1"/>
</dbReference>
<dbReference type="Proteomes" id="UP001500466">
    <property type="component" value="Unassembled WGS sequence"/>
</dbReference>
<name>A0ABP9I8Y3_9ACTN</name>
<comment type="caution">
    <text evidence="3">The sequence shown here is derived from an EMBL/GenBank/DDBJ whole genome shotgun (WGS) entry which is preliminary data.</text>
</comment>
<dbReference type="Pfam" id="PF13243">
    <property type="entry name" value="SQHop_cyclase_C"/>
    <property type="match status" value="1"/>
</dbReference>
<feature type="domain" description="Squalene cyclase C-terminal" evidence="2">
    <location>
        <begin position="17"/>
        <end position="124"/>
    </location>
</feature>
<protein>
    <recommendedName>
        <fullName evidence="2">Squalene cyclase C-terminal domain-containing protein</fullName>
    </recommendedName>
</protein>
<evidence type="ECO:0000313" key="3">
    <source>
        <dbReference type="EMBL" id="GAA4991278.1"/>
    </source>
</evidence>
<dbReference type="EMBL" id="BAABHS010000043">
    <property type="protein sequence ID" value="GAA4991278.1"/>
    <property type="molecule type" value="Genomic_DNA"/>
</dbReference>
<dbReference type="RefSeq" id="WP_345680225.1">
    <property type="nucleotide sequence ID" value="NZ_BAABHS010000043.1"/>
</dbReference>
<evidence type="ECO:0000259" key="2">
    <source>
        <dbReference type="Pfam" id="PF13243"/>
    </source>
</evidence>
<organism evidence="3 4">
    <name type="scientific">Yinghuangia aomiensis</name>
    <dbReference type="NCBI Taxonomy" id="676205"/>
    <lineage>
        <taxon>Bacteria</taxon>
        <taxon>Bacillati</taxon>
        <taxon>Actinomycetota</taxon>
        <taxon>Actinomycetes</taxon>
        <taxon>Kitasatosporales</taxon>
        <taxon>Streptomycetaceae</taxon>
        <taxon>Yinghuangia</taxon>
    </lineage>
</organism>
<reference evidence="4" key="1">
    <citation type="journal article" date="2019" name="Int. J. Syst. Evol. Microbiol.">
        <title>The Global Catalogue of Microorganisms (GCM) 10K type strain sequencing project: providing services to taxonomists for standard genome sequencing and annotation.</title>
        <authorList>
            <consortium name="The Broad Institute Genomics Platform"/>
            <consortium name="The Broad Institute Genome Sequencing Center for Infectious Disease"/>
            <person name="Wu L."/>
            <person name="Ma J."/>
        </authorList>
    </citation>
    <scope>NUCLEOTIDE SEQUENCE [LARGE SCALE GENOMIC DNA]</scope>
    <source>
        <strain evidence="4">JCM 17986</strain>
    </source>
</reference>
<dbReference type="InterPro" id="IPR008930">
    <property type="entry name" value="Terpenoid_cyclase/PrenylTrfase"/>
</dbReference>
<evidence type="ECO:0000256" key="1">
    <source>
        <dbReference type="ARBA" id="ARBA00022723"/>
    </source>
</evidence>
<dbReference type="InterPro" id="IPR032696">
    <property type="entry name" value="SQ_cyclase_C"/>
</dbReference>
<sequence length="149" mass="16517">MTVPNLSQDDSQCVGYQHPDGRWTGDKWHTSWIYTTTQIVIALHHTPAAHRGIKALLRAQTPDGGWGTRQQATAGETGYAVLALAAHTGPRPRQNLTTALRRAADWLTNWQQSDPRCDCHLWTGKELYCPTRVDRVVAHAGLLAATRPT</sequence>